<gene>
    <name evidence="7" type="ORF">RADP37_05495</name>
</gene>
<evidence type="ECO:0000256" key="2">
    <source>
        <dbReference type="ARBA" id="ARBA00008806"/>
    </source>
</evidence>
<keyword evidence="5" id="KW-1133">Transmembrane helix</keyword>
<reference evidence="7" key="1">
    <citation type="submission" date="2017-12" db="EMBL/GenBank/DDBJ databases">
        <authorList>
            <person name="Martens C."/>
            <person name="Dahlstrom E."/>
            <person name="Barbian K."/>
            <person name="Sykora L."/>
            <person name="Ricklefs S."/>
            <person name="Bruno D."/>
            <person name="Anzick I."/>
            <person name="Myles I."/>
            <person name="Datta S.K."/>
        </authorList>
    </citation>
    <scope>NUCLEOTIDE SEQUENCE</scope>
    <source>
        <strain evidence="7">AD2</strain>
        <plasmid evidence="7">p3-AD2</plasmid>
    </source>
</reference>
<keyword evidence="6" id="KW-0472">Membrane</keyword>
<name>A0A4Y1MQT1_9PROT</name>
<evidence type="ECO:0000256" key="1">
    <source>
        <dbReference type="ARBA" id="ARBA00004651"/>
    </source>
</evidence>
<dbReference type="CDD" id="cd01127">
    <property type="entry name" value="TrwB_TraG_TraD_VirD4"/>
    <property type="match status" value="1"/>
</dbReference>
<evidence type="ECO:0000256" key="5">
    <source>
        <dbReference type="ARBA" id="ARBA00022989"/>
    </source>
</evidence>
<dbReference type="Gene3D" id="3.40.50.300">
    <property type="entry name" value="P-loop containing nucleotide triphosphate hydrolases"/>
    <property type="match status" value="1"/>
</dbReference>
<keyword evidence="7" id="KW-0614">Plasmid</keyword>
<organism evidence="7">
    <name type="scientific">Roseomonas mucosa</name>
    <dbReference type="NCBI Taxonomy" id="207340"/>
    <lineage>
        <taxon>Bacteria</taxon>
        <taxon>Pseudomonadati</taxon>
        <taxon>Pseudomonadota</taxon>
        <taxon>Alphaproteobacteria</taxon>
        <taxon>Acetobacterales</taxon>
        <taxon>Roseomonadaceae</taxon>
        <taxon>Roseomonas</taxon>
    </lineage>
</organism>
<comment type="similarity">
    <text evidence="2">Belongs to the VirD4/TraG family.</text>
</comment>
<dbReference type="RefSeq" id="WP_397540338.1">
    <property type="nucleotide sequence ID" value="NZ_CP025184.1"/>
</dbReference>
<protein>
    <submittedName>
        <fullName evidence="7">TraG/TraD family</fullName>
    </submittedName>
</protein>
<keyword evidence="3" id="KW-1003">Cell membrane</keyword>
<accession>A0A4Y1MQT1</accession>
<dbReference type="AlphaFoldDB" id="A0A4Y1MQT1"/>
<keyword evidence="4" id="KW-0812">Transmembrane</keyword>
<evidence type="ECO:0000256" key="6">
    <source>
        <dbReference type="ARBA" id="ARBA00023136"/>
    </source>
</evidence>
<sequence length="457" mass="49749">MTHKGIYLGQGQDGKMLSYPGDRHLMLIGPNGSGKGARLLTQNVAFLTDRSLFIVDPKGETAAMTIGLRRKLGDVVVLNPFGLHVDTHPALGLASTGFNPLNALDPTSETFPDDCAGLAEAMIRIEGKDPHWAASAQDLLAALIMHEKLENGGQATFGNVRRMLTEPTLYEILEDGKRGAPIGGLRHTANFMSISDDEALAAKASRFTESRDELDSIVSTAITQTRFLDSRPIAADLGKGSGFRFGAMKRRTITVYLILPAKRLRTHSGWVRLIVQAALNDLYETMPDRSRPPVLMLLDELPAAIGNLPIVEDAMGLARGYGVQLWPVVQDLNQLKDLYEARWETFIANTGALLTFAPRDFSTADYLSKLSGMKTEVVQSLSYGSSDQASGSGSSENLSFSTQGVPLFRPEALMGMAEGVALCFSHLAQGPVICRLPAYWEMEALRPHLAPNPYYRT</sequence>
<dbReference type="PANTHER" id="PTHR37937:SF1">
    <property type="entry name" value="CONJUGATIVE TRANSFER: DNA TRANSPORT"/>
    <property type="match status" value="1"/>
</dbReference>
<geneLocation type="plasmid" evidence="7">
    <name>p3-AD2</name>
</geneLocation>
<dbReference type="InterPro" id="IPR051539">
    <property type="entry name" value="T4SS-coupling_protein"/>
</dbReference>
<dbReference type="InterPro" id="IPR003688">
    <property type="entry name" value="TraG/VirD4"/>
</dbReference>
<dbReference type="SUPFAM" id="SSF52540">
    <property type="entry name" value="P-loop containing nucleoside triphosphate hydrolases"/>
    <property type="match status" value="1"/>
</dbReference>
<evidence type="ECO:0000313" key="7">
    <source>
        <dbReference type="EMBL" id="AWV20003.1"/>
    </source>
</evidence>
<dbReference type="PANTHER" id="PTHR37937">
    <property type="entry name" value="CONJUGATIVE TRANSFER: DNA TRANSPORT"/>
    <property type="match status" value="1"/>
</dbReference>
<comment type="subcellular location">
    <subcellularLocation>
        <location evidence="1">Cell membrane</location>
        <topology evidence="1">Multi-pass membrane protein</topology>
    </subcellularLocation>
</comment>
<proteinExistence type="inferred from homology"/>
<dbReference type="InterPro" id="IPR027417">
    <property type="entry name" value="P-loop_NTPase"/>
</dbReference>
<dbReference type="EMBL" id="CP025184">
    <property type="protein sequence ID" value="AWV20003.1"/>
    <property type="molecule type" value="Genomic_DNA"/>
</dbReference>
<evidence type="ECO:0000256" key="3">
    <source>
        <dbReference type="ARBA" id="ARBA00022475"/>
    </source>
</evidence>
<evidence type="ECO:0000256" key="4">
    <source>
        <dbReference type="ARBA" id="ARBA00022692"/>
    </source>
</evidence>
<dbReference type="Pfam" id="PF02534">
    <property type="entry name" value="T4SS-DNA_transf"/>
    <property type="match status" value="1"/>
</dbReference>
<dbReference type="GO" id="GO:0005886">
    <property type="term" value="C:plasma membrane"/>
    <property type="evidence" value="ECO:0007669"/>
    <property type="project" value="UniProtKB-SubCell"/>
</dbReference>